<dbReference type="Proteomes" id="UP000614047">
    <property type="component" value="Unassembled WGS sequence"/>
</dbReference>
<keyword evidence="3" id="KW-1185">Reference proteome</keyword>
<name>A0A931DIG3_9ACTN</name>
<feature type="region of interest" description="Disordered" evidence="1">
    <location>
        <begin position="133"/>
        <end position="165"/>
    </location>
</feature>
<dbReference type="AlphaFoldDB" id="A0A931DIG3"/>
<evidence type="ECO:0000313" key="3">
    <source>
        <dbReference type="Proteomes" id="UP000614047"/>
    </source>
</evidence>
<gene>
    <name evidence="2" type="ORF">IW256_003301</name>
</gene>
<protein>
    <recommendedName>
        <fullName evidence="4">Pyridoxamine 5'-phosphate oxidase family protein</fullName>
    </recommendedName>
</protein>
<dbReference type="EMBL" id="JADOUA010000001">
    <property type="protein sequence ID" value="MBG6089188.1"/>
    <property type="molecule type" value="Genomic_DNA"/>
</dbReference>
<proteinExistence type="predicted"/>
<dbReference type="InterPro" id="IPR024747">
    <property type="entry name" value="Pyridox_Oxase-rel"/>
</dbReference>
<dbReference type="RefSeq" id="WP_197011824.1">
    <property type="nucleotide sequence ID" value="NZ_BAABES010000004.1"/>
</dbReference>
<sequence length="165" mass="17785">MTNEGNGPEPLARDECLRLMATVPVGRVVYTDRALPAIQPVNFVLDDGRDVIIRTERGSALAAALRGAIVAFQADDIDTVLATGWSVTVVGPATHVTCPAEIARLDRLPLRPWAPGRREHYVRIAARYVSGRRVTAPGPQGRPSTRDRATAAGHSCCPEDTNVPR</sequence>
<comment type="caution">
    <text evidence="2">The sequence shown here is derived from an EMBL/GenBank/DDBJ whole genome shotgun (WGS) entry which is preliminary data.</text>
</comment>
<dbReference type="Gene3D" id="2.30.110.10">
    <property type="entry name" value="Electron Transport, Fmn-binding Protein, Chain A"/>
    <property type="match status" value="1"/>
</dbReference>
<organism evidence="2 3">
    <name type="scientific">Actinomadura viridis</name>
    <dbReference type="NCBI Taxonomy" id="58110"/>
    <lineage>
        <taxon>Bacteria</taxon>
        <taxon>Bacillati</taxon>
        <taxon>Actinomycetota</taxon>
        <taxon>Actinomycetes</taxon>
        <taxon>Streptosporangiales</taxon>
        <taxon>Thermomonosporaceae</taxon>
        <taxon>Actinomadura</taxon>
    </lineage>
</organism>
<accession>A0A931DIG3</accession>
<dbReference type="InterPro" id="IPR012349">
    <property type="entry name" value="Split_barrel_FMN-bd"/>
</dbReference>
<reference evidence="2" key="1">
    <citation type="submission" date="2020-11" db="EMBL/GenBank/DDBJ databases">
        <title>Sequencing the genomes of 1000 actinobacteria strains.</title>
        <authorList>
            <person name="Klenk H.-P."/>
        </authorList>
    </citation>
    <scope>NUCLEOTIDE SEQUENCE</scope>
    <source>
        <strain evidence="2">DSM 43175</strain>
    </source>
</reference>
<evidence type="ECO:0000256" key="1">
    <source>
        <dbReference type="SAM" id="MobiDB-lite"/>
    </source>
</evidence>
<evidence type="ECO:0000313" key="2">
    <source>
        <dbReference type="EMBL" id="MBG6089188.1"/>
    </source>
</evidence>
<dbReference type="Pfam" id="PF12900">
    <property type="entry name" value="Pyridox_ox_2"/>
    <property type="match status" value="1"/>
</dbReference>
<dbReference type="SUPFAM" id="SSF50475">
    <property type="entry name" value="FMN-binding split barrel"/>
    <property type="match status" value="1"/>
</dbReference>
<evidence type="ECO:0008006" key="4">
    <source>
        <dbReference type="Google" id="ProtNLM"/>
    </source>
</evidence>